<name>W4MBJ6_9BACT</name>
<evidence type="ECO:0000313" key="2">
    <source>
        <dbReference type="EMBL" id="ETX07565.1"/>
    </source>
</evidence>
<proteinExistence type="predicted"/>
<dbReference type="Proteomes" id="UP000019140">
    <property type="component" value="Unassembled WGS sequence"/>
</dbReference>
<dbReference type="PATRIC" id="fig|1429439.4.peg.1794"/>
<accession>W4MBJ6</accession>
<sequence>MRCLAAGLTRLTRHAYNEPDSKRFSSKYVRHRHSIPSIKAIMHPEHSRVVICGAGVIGSALAYYLALRGVAATVVERVDAACAASGKAGGFLALDWCDNSSLGPLARKSFQLHAELAETLGEAYGYRRMTTLAARSQPPGVNRPALPDELAWIDRHTVPYAVLGRPDTTEQVHPAQFTHTLLQQARDRGARLVIGCVEGVDVAKGRVQGVRVDGETVPADAVVIAMGPWSARAAQGLALPPVHGLKGHSITLKPAGVVPAHAVFMDYTTDTGERLEPEIFPRPDGEVYLCGLSDMTPLPERADQVVPRSDAGAVLQQVAGHLSSSLRGVEPQIVQACYRPVYDDGLPLLGPVPGITGAYVATGHSCWGILNAPASGLAMAELMVDGRAQSVDLRDYDPQRAWVTH</sequence>
<keyword evidence="3" id="KW-1185">Reference proteome</keyword>
<dbReference type="GO" id="GO:0005737">
    <property type="term" value="C:cytoplasm"/>
    <property type="evidence" value="ECO:0007669"/>
    <property type="project" value="TreeGrafter"/>
</dbReference>
<dbReference type="SUPFAM" id="SSF51905">
    <property type="entry name" value="FAD/NAD(P)-binding domain"/>
    <property type="match status" value="1"/>
</dbReference>
<dbReference type="InterPro" id="IPR006076">
    <property type="entry name" value="FAD-dep_OxRdtase"/>
</dbReference>
<organism evidence="2 3">
    <name type="scientific">Candidatus Entotheonella gemina</name>
    <dbReference type="NCBI Taxonomy" id="1429439"/>
    <lineage>
        <taxon>Bacteria</taxon>
        <taxon>Pseudomonadati</taxon>
        <taxon>Nitrospinota/Tectimicrobiota group</taxon>
        <taxon>Candidatus Tectimicrobiota</taxon>
        <taxon>Candidatus Entotheonellia</taxon>
        <taxon>Candidatus Entotheonellales</taxon>
        <taxon>Candidatus Entotheonellaceae</taxon>
        <taxon>Candidatus Entotheonella</taxon>
    </lineage>
</organism>
<dbReference type="InterPro" id="IPR036188">
    <property type="entry name" value="FAD/NAD-bd_sf"/>
</dbReference>
<dbReference type="PANTHER" id="PTHR13847:SF150">
    <property type="entry name" value="OXIDOREDUCTASE TDA3-RELATED"/>
    <property type="match status" value="1"/>
</dbReference>
<feature type="domain" description="FAD dependent oxidoreductase" evidence="1">
    <location>
        <begin position="48"/>
        <end position="382"/>
    </location>
</feature>
<dbReference type="Pfam" id="PF01266">
    <property type="entry name" value="DAO"/>
    <property type="match status" value="1"/>
</dbReference>
<evidence type="ECO:0000313" key="3">
    <source>
        <dbReference type="Proteomes" id="UP000019140"/>
    </source>
</evidence>
<reference evidence="2 3" key="1">
    <citation type="journal article" date="2014" name="Nature">
        <title>An environmental bacterial taxon with a large and distinct metabolic repertoire.</title>
        <authorList>
            <person name="Wilson M.C."/>
            <person name="Mori T."/>
            <person name="Ruckert C."/>
            <person name="Uria A.R."/>
            <person name="Helf M.J."/>
            <person name="Takada K."/>
            <person name="Gernert C."/>
            <person name="Steffens U.A."/>
            <person name="Heycke N."/>
            <person name="Schmitt S."/>
            <person name="Rinke C."/>
            <person name="Helfrich E.J."/>
            <person name="Brachmann A.O."/>
            <person name="Gurgui C."/>
            <person name="Wakimoto T."/>
            <person name="Kracht M."/>
            <person name="Crusemann M."/>
            <person name="Hentschel U."/>
            <person name="Abe I."/>
            <person name="Matsunaga S."/>
            <person name="Kalinowski J."/>
            <person name="Takeyama H."/>
            <person name="Piel J."/>
        </authorList>
    </citation>
    <scope>NUCLEOTIDE SEQUENCE [LARGE SCALE GENOMIC DNA]</scope>
    <source>
        <strain evidence="3">TSY2</strain>
    </source>
</reference>
<evidence type="ECO:0000259" key="1">
    <source>
        <dbReference type="Pfam" id="PF01266"/>
    </source>
</evidence>
<dbReference type="Gene3D" id="3.30.9.10">
    <property type="entry name" value="D-Amino Acid Oxidase, subunit A, domain 2"/>
    <property type="match status" value="1"/>
</dbReference>
<protein>
    <recommendedName>
        <fullName evidence="1">FAD dependent oxidoreductase domain-containing protein</fullName>
    </recommendedName>
</protein>
<dbReference type="Gene3D" id="3.50.50.60">
    <property type="entry name" value="FAD/NAD(P)-binding domain"/>
    <property type="match status" value="2"/>
</dbReference>
<dbReference type="EMBL" id="AZHX01000425">
    <property type="protein sequence ID" value="ETX07565.1"/>
    <property type="molecule type" value="Genomic_DNA"/>
</dbReference>
<comment type="caution">
    <text evidence="2">The sequence shown here is derived from an EMBL/GenBank/DDBJ whole genome shotgun (WGS) entry which is preliminary data.</text>
</comment>
<dbReference type="HOGENOM" id="CLU_007884_14_0_7"/>
<gene>
    <name evidence="2" type="ORF">ETSY2_10465</name>
</gene>
<dbReference type="PANTHER" id="PTHR13847">
    <property type="entry name" value="SARCOSINE DEHYDROGENASE-RELATED"/>
    <property type="match status" value="1"/>
</dbReference>
<dbReference type="AlphaFoldDB" id="W4MBJ6"/>